<evidence type="ECO:0000256" key="6">
    <source>
        <dbReference type="ARBA" id="ARBA00035267"/>
    </source>
</evidence>
<dbReference type="InterPro" id="IPR001684">
    <property type="entry name" value="Ribosomal_bL27"/>
</dbReference>
<reference evidence="8 9" key="1">
    <citation type="journal article" date="2019" name="Sci. Rep.">
        <title>A multi-omics analysis of the grapevine pathogen Lasiodiplodia theobromae reveals that temperature affects the expression of virulence- and pathogenicity-related genes.</title>
        <authorList>
            <person name="Felix C."/>
            <person name="Meneses R."/>
            <person name="Goncalves M.F.M."/>
            <person name="Tilleman L."/>
            <person name="Duarte A.S."/>
            <person name="Jorrin-Novo J.V."/>
            <person name="Van de Peer Y."/>
            <person name="Deforce D."/>
            <person name="Van Nieuwerburgh F."/>
            <person name="Esteves A.C."/>
            <person name="Alves A."/>
        </authorList>
    </citation>
    <scope>NUCLEOTIDE SEQUENCE [LARGE SCALE GENOMIC DNA]</scope>
    <source>
        <strain evidence="8 9">LA-SOL3</strain>
    </source>
</reference>
<dbReference type="Proteomes" id="UP000325902">
    <property type="component" value="Unassembled WGS sequence"/>
</dbReference>
<dbReference type="OrthoDB" id="1867012at2759"/>
<dbReference type="FunFam" id="2.40.50.100:FF:000042">
    <property type="entry name" value="50S ribosomal protein L27"/>
    <property type="match status" value="1"/>
</dbReference>
<evidence type="ECO:0000256" key="3">
    <source>
        <dbReference type="ARBA" id="ARBA00022980"/>
    </source>
</evidence>
<keyword evidence="9" id="KW-1185">Reference proteome</keyword>
<dbReference type="SUPFAM" id="SSF110324">
    <property type="entry name" value="Ribosomal L27 protein-like"/>
    <property type="match status" value="1"/>
</dbReference>
<feature type="compositionally biased region" description="Basic residues" evidence="7">
    <location>
        <begin position="251"/>
        <end position="260"/>
    </location>
</feature>
<keyword evidence="5" id="KW-0687">Ribonucleoprotein</keyword>
<dbReference type="EMBL" id="VCHE01000022">
    <property type="protein sequence ID" value="KAB2576648.1"/>
    <property type="molecule type" value="Genomic_DNA"/>
</dbReference>
<evidence type="ECO:0000256" key="7">
    <source>
        <dbReference type="SAM" id="MobiDB-lite"/>
    </source>
</evidence>
<comment type="subcellular location">
    <subcellularLocation>
        <location evidence="1">Mitochondrion</location>
    </subcellularLocation>
</comment>
<dbReference type="PRINTS" id="PR00063">
    <property type="entry name" value="RIBOSOMALL27"/>
</dbReference>
<dbReference type="GO" id="GO:0003735">
    <property type="term" value="F:structural constituent of ribosome"/>
    <property type="evidence" value="ECO:0007669"/>
    <property type="project" value="InterPro"/>
</dbReference>
<evidence type="ECO:0000256" key="5">
    <source>
        <dbReference type="ARBA" id="ARBA00023274"/>
    </source>
</evidence>
<evidence type="ECO:0000313" key="9">
    <source>
        <dbReference type="Proteomes" id="UP000325902"/>
    </source>
</evidence>
<feature type="region of interest" description="Disordered" evidence="7">
    <location>
        <begin position="249"/>
        <end position="275"/>
    </location>
</feature>
<accession>A0A5N5DFQ1</accession>
<gene>
    <name evidence="8" type="primary">MRPL2</name>
    <name evidence="8" type="ORF">DBV05_g4711</name>
</gene>
<sequence>MLLPRTQAPLRAALAASSSRTAHAAISPAASLNVLDVLRASLAASSPNLTFVRHATHQAQGRANGPKNGPGKRLGAKKTGEQYVVPGNIIFRQRGTNWYPGENCSMGRDHTIHATAAGYVKYYRDPTLHPKRRYIGVVFERTQTLPSPPHAARRRRLGMLAVPRTDLAEPVSAGGNEGDRRSEDLHARVHPAGVDVKQIPAKKKKNMPVQNLTLRPGYMYREANWEIGRIAERSGVADKVSKFTPGDRFKAWRKASRRKAKIAEKRSMRSRKGKK</sequence>
<evidence type="ECO:0000256" key="2">
    <source>
        <dbReference type="ARBA" id="ARBA00010797"/>
    </source>
</evidence>
<dbReference type="GO" id="GO:0006412">
    <property type="term" value="P:translation"/>
    <property type="evidence" value="ECO:0007669"/>
    <property type="project" value="InterPro"/>
</dbReference>
<dbReference type="PANTHER" id="PTHR15893:SF0">
    <property type="entry name" value="LARGE RIBOSOMAL SUBUNIT PROTEIN BL27M"/>
    <property type="match status" value="1"/>
</dbReference>
<dbReference type="Pfam" id="PF01016">
    <property type="entry name" value="Ribosomal_L27"/>
    <property type="match status" value="1"/>
</dbReference>
<dbReference type="Gene3D" id="2.40.50.100">
    <property type="match status" value="1"/>
</dbReference>
<dbReference type="GO" id="GO:0005762">
    <property type="term" value="C:mitochondrial large ribosomal subunit"/>
    <property type="evidence" value="ECO:0007669"/>
    <property type="project" value="TreeGrafter"/>
</dbReference>
<dbReference type="PANTHER" id="PTHR15893">
    <property type="entry name" value="RIBOSOMAL PROTEIN L27"/>
    <property type="match status" value="1"/>
</dbReference>
<dbReference type="AlphaFoldDB" id="A0A5N5DFQ1"/>
<evidence type="ECO:0000256" key="1">
    <source>
        <dbReference type="ARBA" id="ARBA00004173"/>
    </source>
</evidence>
<dbReference type="InterPro" id="IPR018261">
    <property type="entry name" value="Ribosomal_bL27_CS"/>
</dbReference>
<organism evidence="8 9">
    <name type="scientific">Lasiodiplodia theobromae</name>
    <dbReference type="NCBI Taxonomy" id="45133"/>
    <lineage>
        <taxon>Eukaryota</taxon>
        <taxon>Fungi</taxon>
        <taxon>Dikarya</taxon>
        <taxon>Ascomycota</taxon>
        <taxon>Pezizomycotina</taxon>
        <taxon>Dothideomycetes</taxon>
        <taxon>Dothideomycetes incertae sedis</taxon>
        <taxon>Botryosphaeriales</taxon>
        <taxon>Botryosphaeriaceae</taxon>
        <taxon>Lasiodiplodia</taxon>
    </lineage>
</organism>
<keyword evidence="4" id="KW-0496">Mitochondrion</keyword>
<proteinExistence type="inferred from homology"/>
<keyword evidence="3 8" id="KW-0689">Ribosomal protein</keyword>
<comment type="caution">
    <text evidence="8">The sequence shown here is derived from an EMBL/GenBank/DDBJ whole genome shotgun (WGS) entry which is preliminary data.</text>
</comment>
<dbReference type="PROSITE" id="PS00831">
    <property type="entry name" value="RIBOSOMAL_L27"/>
    <property type="match status" value="1"/>
</dbReference>
<evidence type="ECO:0000313" key="8">
    <source>
        <dbReference type="EMBL" id="KAB2576648.1"/>
    </source>
</evidence>
<name>A0A5N5DFQ1_9PEZI</name>
<feature type="region of interest" description="Disordered" evidence="7">
    <location>
        <begin position="57"/>
        <end position="76"/>
    </location>
</feature>
<evidence type="ECO:0000256" key="4">
    <source>
        <dbReference type="ARBA" id="ARBA00023128"/>
    </source>
</evidence>
<protein>
    <recommendedName>
        <fullName evidence="6">Large ribosomal subunit protein bL27m</fullName>
    </recommendedName>
</protein>
<comment type="similarity">
    <text evidence="2">Belongs to the bacterial ribosomal protein bL27 family.</text>
</comment>